<reference evidence="13 14" key="1">
    <citation type="journal article" date="2014" name="Int. J. Syst. Evol. Microbiol.">
        <title>Complete genome sequence of Corynebacterium casei LMG S-19264T (=DSM 44701T), isolated from a smear-ripened cheese.</title>
        <authorList>
            <consortium name="US DOE Joint Genome Institute (JGI-PGF)"/>
            <person name="Walter F."/>
            <person name="Albersmeier A."/>
            <person name="Kalinowski J."/>
            <person name="Ruckert C."/>
        </authorList>
    </citation>
    <scope>NUCLEOTIDE SEQUENCE [LARGE SCALE GENOMIC DNA]</scope>
    <source>
        <strain evidence="13 14">JCM 4205</strain>
    </source>
</reference>
<dbReference type="GO" id="GO:0045892">
    <property type="term" value="P:negative regulation of DNA-templated transcription"/>
    <property type="evidence" value="ECO:0007669"/>
    <property type="project" value="TreeGrafter"/>
</dbReference>
<feature type="binding site" evidence="11">
    <location>
        <position position="58"/>
    </location>
    <ligand>
        <name>[4Fe-4S] cluster</name>
        <dbReference type="ChEBI" id="CHEBI:49883"/>
    </ligand>
</feature>
<evidence type="ECO:0000256" key="9">
    <source>
        <dbReference type="ARBA" id="ARBA00023157"/>
    </source>
</evidence>
<comment type="PTM">
    <text evidence="11">Upon Fe-S cluster removal intramolecular disulfide bonds are formed.</text>
</comment>
<dbReference type="GO" id="GO:0045454">
    <property type="term" value="P:cell redox homeostasis"/>
    <property type="evidence" value="ECO:0007669"/>
    <property type="project" value="TreeGrafter"/>
</dbReference>
<dbReference type="PANTHER" id="PTHR38839:SF4">
    <property type="entry name" value="TRANSCRIPTIONAL REGULATOR WHIB"/>
    <property type="match status" value="1"/>
</dbReference>
<keyword evidence="5 11" id="KW-0408">Iron</keyword>
<comment type="similarity">
    <text evidence="2 11">Belongs to the WhiB family.</text>
</comment>
<name>A0AAV4KF09_9ACTN</name>
<proteinExistence type="inferred from homology"/>
<dbReference type="PANTHER" id="PTHR38839">
    <property type="entry name" value="TRANSCRIPTIONAL REGULATOR WHID-RELATED"/>
    <property type="match status" value="1"/>
</dbReference>
<dbReference type="GO" id="GO:0047134">
    <property type="term" value="F:protein-disulfide reductase [NAD(P)H] activity"/>
    <property type="evidence" value="ECO:0007669"/>
    <property type="project" value="TreeGrafter"/>
</dbReference>
<evidence type="ECO:0000313" key="14">
    <source>
        <dbReference type="Proteomes" id="UP000642014"/>
    </source>
</evidence>
<feature type="binding site" evidence="11">
    <location>
        <position position="61"/>
    </location>
    <ligand>
        <name>[4Fe-4S] cluster</name>
        <dbReference type="ChEBI" id="CHEBI:49883"/>
    </ligand>
</feature>
<evidence type="ECO:0000256" key="2">
    <source>
        <dbReference type="ARBA" id="ARBA00006597"/>
    </source>
</evidence>
<keyword evidence="8 11" id="KW-0238">DNA-binding</keyword>
<evidence type="ECO:0000256" key="4">
    <source>
        <dbReference type="ARBA" id="ARBA00022723"/>
    </source>
</evidence>
<protein>
    <recommendedName>
        <fullName evidence="11">Transcriptional regulator WhiB</fullName>
    </recommendedName>
</protein>
<dbReference type="AlphaFoldDB" id="A0AAV4KF09"/>
<evidence type="ECO:0000256" key="8">
    <source>
        <dbReference type="ARBA" id="ARBA00023125"/>
    </source>
</evidence>
<dbReference type="PROSITE" id="PS51674">
    <property type="entry name" value="4FE4S_WBL"/>
    <property type="match status" value="1"/>
</dbReference>
<dbReference type="GO" id="GO:0046872">
    <property type="term" value="F:metal ion binding"/>
    <property type="evidence" value="ECO:0007669"/>
    <property type="project" value="UniProtKB-KW"/>
</dbReference>
<keyword evidence="3 11" id="KW-0004">4Fe-4S</keyword>
<comment type="function">
    <text evidence="11">Acts as a transcriptional regulator. Probably redox-responsive. The apo- but not holo-form probably binds DNA.</text>
</comment>
<keyword evidence="7 11" id="KW-0805">Transcription regulation</keyword>
<evidence type="ECO:0000259" key="12">
    <source>
        <dbReference type="PROSITE" id="PS51674"/>
    </source>
</evidence>
<sequence>MARLRRPGTVYGMQTDTSVLTAPEPDMSWQENALCAQAGPEFFFPAPGSSTREAKQLCGACEGRVACLEYALAHDERFGVWGGLSEKERFRLKRNRG</sequence>
<organism evidence="13 14">
    <name type="scientific">Streptomyces cinereoruber</name>
    <dbReference type="NCBI Taxonomy" id="67260"/>
    <lineage>
        <taxon>Bacteria</taxon>
        <taxon>Bacillati</taxon>
        <taxon>Actinomycetota</taxon>
        <taxon>Actinomycetes</taxon>
        <taxon>Kitasatosporales</taxon>
        <taxon>Streptomycetaceae</taxon>
        <taxon>Streptomyces</taxon>
    </lineage>
</organism>
<dbReference type="EMBL" id="BMSJ01000002">
    <property type="protein sequence ID" value="GGR15863.1"/>
    <property type="molecule type" value="Genomic_DNA"/>
</dbReference>
<feature type="domain" description="4Fe-4S Wbl-type" evidence="12">
    <location>
        <begin position="34"/>
        <end position="91"/>
    </location>
</feature>
<keyword evidence="11" id="KW-0963">Cytoplasm</keyword>
<evidence type="ECO:0000256" key="10">
    <source>
        <dbReference type="ARBA" id="ARBA00023163"/>
    </source>
</evidence>
<accession>A0AAV4KF09</accession>
<evidence type="ECO:0000256" key="1">
    <source>
        <dbReference type="ARBA" id="ARBA00004496"/>
    </source>
</evidence>
<dbReference type="HAMAP" id="MF_01479">
    <property type="entry name" value="WhiB"/>
    <property type="match status" value="1"/>
</dbReference>
<evidence type="ECO:0000313" key="13">
    <source>
        <dbReference type="EMBL" id="GGR15863.1"/>
    </source>
</evidence>
<dbReference type="InterPro" id="IPR003482">
    <property type="entry name" value="Whib"/>
</dbReference>
<dbReference type="GO" id="GO:0051539">
    <property type="term" value="F:4 iron, 4 sulfur cluster binding"/>
    <property type="evidence" value="ECO:0007669"/>
    <property type="project" value="UniProtKB-UniRule"/>
</dbReference>
<comment type="subcellular location">
    <subcellularLocation>
        <location evidence="1 11">Cytoplasm</location>
    </subcellularLocation>
</comment>
<evidence type="ECO:0000256" key="6">
    <source>
        <dbReference type="ARBA" id="ARBA00023014"/>
    </source>
</evidence>
<dbReference type="InterPro" id="IPR034768">
    <property type="entry name" value="4FE4S_WBL"/>
</dbReference>
<evidence type="ECO:0000256" key="3">
    <source>
        <dbReference type="ARBA" id="ARBA00022485"/>
    </source>
</evidence>
<dbReference type="GO" id="GO:0003677">
    <property type="term" value="F:DNA binding"/>
    <property type="evidence" value="ECO:0007669"/>
    <property type="project" value="UniProtKB-UniRule"/>
</dbReference>
<evidence type="ECO:0000256" key="5">
    <source>
        <dbReference type="ARBA" id="ARBA00023004"/>
    </source>
</evidence>
<dbReference type="Proteomes" id="UP000642014">
    <property type="component" value="Unassembled WGS sequence"/>
</dbReference>
<feature type="binding site" evidence="11">
    <location>
        <position position="67"/>
    </location>
    <ligand>
        <name>[4Fe-4S] cluster</name>
        <dbReference type="ChEBI" id="CHEBI:49883"/>
    </ligand>
</feature>
<feature type="binding site" evidence="11">
    <location>
        <position position="35"/>
    </location>
    <ligand>
        <name>[4Fe-4S] cluster</name>
        <dbReference type="ChEBI" id="CHEBI:49883"/>
    </ligand>
</feature>
<comment type="cofactor">
    <cofactor evidence="11">
        <name>[4Fe-4S] cluster</name>
        <dbReference type="ChEBI" id="CHEBI:49883"/>
    </cofactor>
    <text evidence="11">Binds 1 [4Fe-4S] cluster per subunit. Following nitrosylation of the [4Fe-4S] cluster binds 1 [4Fe-8(NO)] cluster per subunit.</text>
</comment>
<evidence type="ECO:0000256" key="11">
    <source>
        <dbReference type="HAMAP-Rule" id="MF_01479"/>
    </source>
</evidence>
<dbReference type="GO" id="GO:0035731">
    <property type="term" value="F:dinitrosyl-iron complex binding"/>
    <property type="evidence" value="ECO:0007669"/>
    <property type="project" value="UniProtKB-UniRule"/>
</dbReference>
<dbReference type="Pfam" id="PF02467">
    <property type="entry name" value="Whib"/>
    <property type="match status" value="1"/>
</dbReference>
<gene>
    <name evidence="11 13" type="primary">whiB</name>
    <name evidence="13" type="ORF">GCM10010497_17710</name>
</gene>
<dbReference type="GO" id="GO:0005737">
    <property type="term" value="C:cytoplasm"/>
    <property type="evidence" value="ECO:0007669"/>
    <property type="project" value="UniProtKB-SubCell"/>
</dbReference>
<evidence type="ECO:0000256" key="7">
    <source>
        <dbReference type="ARBA" id="ARBA00023015"/>
    </source>
</evidence>
<comment type="PTM">
    <text evidence="11">The Fe-S cluster can be nitrosylated by nitric oxide (NO).</text>
</comment>
<keyword evidence="6 11" id="KW-0411">Iron-sulfur</keyword>
<keyword evidence="9 11" id="KW-1015">Disulfide bond</keyword>
<keyword evidence="4 11" id="KW-0479">Metal-binding</keyword>
<keyword evidence="10 11" id="KW-0804">Transcription</keyword>
<comment type="caution">
    <text evidence="13">The sequence shown here is derived from an EMBL/GenBank/DDBJ whole genome shotgun (WGS) entry which is preliminary data.</text>
</comment>